<evidence type="ECO:0000256" key="1">
    <source>
        <dbReference type="SAM" id="MobiDB-lite"/>
    </source>
</evidence>
<feature type="signal peptide" evidence="2">
    <location>
        <begin position="1"/>
        <end position="28"/>
    </location>
</feature>
<evidence type="ECO:0000313" key="3">
    <source>
        <dbReference type="EMBL" id="GAA0142631.1"/>
    </source>
</evidence>
<proteinExistence type="predicted"/>
<accession>A0AAV3NV02</accession>
<feature type="region of interest" description="Disordered" evidence="1">
    <location>
        <begin position="61"/>
        <end position="103"/>
    </location>
</feature>
<reference evidence="3 4" key="1">
    <citation type="submission" date="2024-01" db="EMBL/GenBank/DDBJ databases">
        <title>The complete chloroplast genome sequence of Lithospermum erythrorhizon: insights into the phylogenetic relationship among Boraginaceae species and the maternal lineages of purple gromwells.</title>
        <authorList>
            <person name="Okada T."/>
            <person name="Watanabe K."/>
        </authorList>
    </citation>
    <scope>NUCLEOTIDE SEQUENCE [LARGE SCALE GENOMIC DNA]</scope>
</reference>
<dbReference type="EMBL" id="BAABME010015719">
    <property type="protein sequence ID" value="GAA0142631.1"/>
    <property type="molecule type" value="Genomic_DNA"/>
</dbReference>
<sequence length="103" mass="11257">MGRSYNVSPMGRLIIEMMFLLMITTILATTSGEFGTISHSEESKQEKLGHMKNEIISEQDYGIWDPPPQFNPGTPGLIPHSDGTHGSAPKQIPTKSPSTNMKG</sequence>
<keyword evidence="4" id="KW-1185">Reference proteome</keyword>
<name>A0AAV3NV02_LITER</name>
<feature type="chain" id="PRO_5043595785" evidence="2">
    <location>
        <begin position="29"/>
        <end position="103"/>
    </location>
</feature>
<organism evidence="3 4">
    <name type="scientific">Lithospermum erythrorhizon</name>
    <name type="common">Purple gromwell</name>
    <name type="synonym">Lithospermum officinale var. erythrorhizon</name>
    <dbReference type="NCBI Taxonomy" id="34254"/>
    <lineage>
        <taxon>Eukaryota</taxon>
        <taxon>Viridiplantae</taxon>
        <taxon>Streptophyta</taxon>
        <taxon>Embryophyta</taxon>
        <taxon>Tracheophyta</taxon>
        <taxon>Spermatophyta</taxon>
        <taxon>Magnoliopsida</taxon>
        <taxon>eudicotyledons</taxon>
        <taxon>Gunneridae</taxon>
        <taxon>Pentapetalae</taxon>
        <taxon>asterids</taxon>
        <taxon>lamiids</taxon>
        <taxon>Boraginales</taxon>
        <taxon>Boraginaceae</taxon>
        <taxon>Boraginoideae</taxon>
        <taxon>Lithospermeae</taxon>
        <taxon>Lithospermum</taxon>
    </lineage>
</organism>
<dbReference type="Proteomes" id="UP001454036">
    <property type="component" value="Unassembled WGS sequence"/>
</dbReference>
<evidence type="ECO:0000256" key="2">
    <source>
        <dbReference type="SAM" id="SignalP"/>
    </source>
</evidence>
<dbReference type="AlphaFoldDB" id="A0AAV3NV02"/>
<gene>
    <name evidence="3" type="ORF">LIER_35608</name>
</gene>
<comment type="caution">
    <text evidence="3">The sequence shown here is derived from an EMBL/GenBank/DDBJ whole genome shotgun (WGS) entry which is preliminary data.</text>
</comment>
<keyword evidence="2" id="KW-0732">Signal</keyword>
<protein>
    <submittedName>
        <fullName evidence="3">Uncharacterized protein</fullName>
    </submittedName>
</protein>
<evidence type="ECO:0000313" key="4">
    <source>
        <dbReference type="Proteomes" id="UP001454036"/>
    </source>
</evidence>
<feature type="compositionally biased region" description="Polar residues" evidence="1">
    <location>
        <begin position="93"/>
        <end position="103"/>
    </location>
</feature>